<evidence type="ECO:0000259" key="2">
    <source>
        <dbReference type="Pfam" id="PF08028"/>
    </source>
</evidence>
<keyword evidence="4" id="KW-1185">Reference proteome</keyword>
<dbReference type="EMBL" id="JBEZFP010000003">
    <property type="protein sequence ID" value="MEU8132296.1"/>
    <property type="molecule type" value="Genomic_DNA"/>
</dbReference>
<dbReference type="InterPro" id="IPR046373">
    <property type="entry name" value="Acyl-CoA_Oxase/DH_mid-dom_sf"/>
</dbReference>
<comment type="caution">
    <text evidence="3">The sequence shown here is derived from an EMBL/GenBank/DDBJ whole genome shotgun (WGS) entry which is preliminary data.</text>
</comment>
<dbReference type="PANTHER" id="PTHR48083">
    <property type="entry name" value="MEDIUM-CHAIN SPECIFIC ACYL-COA DEHYDROGENASE, MITOCHONDRIAL-RELATED"/>
    <property type="match status" value="1"/>
</dbReference>
<accession>A0ABV3D982</accession>
<gene>
    <name evidence="3" type="ORF">AB0C36_02180</name>
</gene>
<reference evidence="3 4" key="1">
    <citation type="submission" date="2024-06" db="EMBL/GenBank/DDBJ databases">
        <title>The Natural Products Discovery Center: Release of the First 8490 Sequenced Strains for Exploring Actinobacteria Biosynthetic Diversity.</title>
        <authorList>
            <person name="Kalkreuter E."/>
            <person name="Kautsar S.A."/>
            <person name="Yang D."/>
            <person name="Bader C.D."/>
            <person name="Teijaro C.N."/>
            <person name="Fluegel L."/>
            <person name="Davis C.M."/>
            <person name="Simpson J.R."/>
            <person name="Lauterbach L."/>
            <person name="Steele A.D."/>
            <person name="Gui C."/>
            <person name="Meng S."/>
            <person name="Li G."/>
            <person name="Viehrig K."/>
            <person name="Ye F."/>
            <person name="Su P."/>
            <person name="Kiefer A.F."/>
            <person name="Nichols A."/>
            <person name="Cepeda A.J."/>
            <person name="Yan W."/>
            <person name="Fan B."/>
            <person name="Jiang Y."/>
            <person name="Adhikari A."/>
            <person name="Zheng C.-J."/>
            <person name="Schuster L."/>
            <person name="Cowan T.M."/>
            <person name="Smanski M.J."/>
            <person name="Chevrette M.G."/>
            <person name="De Carvalho L.P.S."/>
            <person name="Shen B."/>
        </authorList>
    </citation>
    <scope>NUCLEOTIDE SEQUENCE [LARGE SCALE GENOMIC DNA]</scope>
    <source>
        <strain evidence="3 4">NPDC048946</strain>
    </source>
</reference>
<proteinExistence type="predicted"/>
<dbReference type="InterPro" id="IPR009100">
    <property type="entry name" value="AcylCoA_DH/oxidase_NM_dom_sf"/>
</dbReference>
<evidence type="ECO:0000256" key="1">
    <source>
        <dbReference type="ARBA" id="ARBA00023002"/>
    </source>
</evidence>
<dbReference type="Gene3D" id="2.40.110.10">
    <property type="entry name" value="Butyryl-CoA Dehydrogenase, subunit A, domain 2"/>
    <property type="match status" value="1"/>
</dbReference>
<dbReference type="InterPro" id="IPR050741">
    <property type="entry name" value="Acyl-CoA_dehydrogenase"/>
</dbReference>
<dbReference type="Gene3D" id="1.20.140.10">
    <property type="entry name" value="Butyryl-CoA Dehydrogenase, subunit A, domain 3"/>
    <property type="match status" value="1"/>
</dbReference>
<dbReference type="SUPFAM" id="SSF56645">
    <property type="entry name" value="Acyl-CoA dehydrogenase NM domain-like"/>
    <property type="match status" value="1"/>
</dbReference>
<dbReference type="PIRSF" id="PIRSF016578">
    <property type="entry name" value="HsaA"/>
    <property type="match status" value="1"/>
</dbReference>
<dbReference type="Gene3D" id="1.10.540.10">
    <property type="entry name" value="Acyl-CoA dehydrogenase/oxidase, N-terminal domain"/>
    <property type="match status" value="1"/>
</dbReference>
<dbReference type="Pfam" id="PF08028">
    <property type="entry name" value="Acyl-CoA_dh_2"/>
    <property type="match status" value="1"/>
</dbReference>
<feature type="domain" description="Acyl-CoA dehydrogenase C-terminal" evidence="2">
    <location>
        <begin position="253"/>
        <end position="384"/>
    </location>
</feature>
<protein>
    <submittedName>
        <fullName evidence="3">Acyl-CoA dehydrogenase family protein</fullName>
    </submittedName>
</protein>
<name>A0ABV3D982_9ACTN</name>
<dbReference type="InterPro" id="IPR037069">
    <property type="entry name" value="AcylCoA_DH/ox_N_sf"/>
</dbReference>
<dbReference type="SUPFAM" id="SSF47203">
    <property type="entry name" value="Acyl-CoA dehydrogenase C-terminal domain-like"/>
    <property type="match status" value="1"/>
</dbReference>
<dbReference type="RefSeq" id="WP_358347877.1">
    <property type="nucleotide sequence ID" value="NZ_JBEZFP010000003.1"/>
</dbReference>
<sequence>MTTTTGAATGAATPAFPDAADADELLARIRALQPLIAGNAAQGERDRRVVEESIAALTEAGAFRTAQPRRHGGYETSLRTMLDVSATVAEADGGTSWVVTLCNVCAWMAGLMSGQAQDDVWGANPDAKVSGVLTPSAEAVRVEGGYRITGRWFYNSGSWHADWAGVGFPVTDENGQLVDQGLALIPRSDLGLEDTWFVAGMASSGSNCLIAEDVFVPDHRIMSTGAALGGKYPTEYGDEALYRSALVPVLALVLVGPQLGLGRRALEIVKTKAAGKSIAYTHFAAQSDSVAFQLQLAEAAMMIDTAHLHAYRAADAIDSAARAGTYPDVLERARMRADAAWALEHVTKAIDILLSAHGAAAFASANPLQRIWRDSAVAARHAVTLPAVNYEIYGKALLGRDDQITPMI</sequence>
<dbReference type="Proteomes" id="UP001551482">
    <property type="component" value="Unassembled WGS sequence"/>
</dbReference>
<dbReference type="PANTHER" id="PTHR48083:SF19">
    <property type="entry name" value="FLAVIN-DEPENDENT MONOOXYGENASE, OXYGENASE SUBUNIT HSAA"/>
    <property type="match status" value="1"/>
</dbReference>
<dbReference type="InterPro" id="IPR013107">
    <property type="entry name" value="Acyl-CoA_DH_C"/>
</dbReference>
<evidence type="ECO:0000313" key="3">
    <source>
        <dbReference type="EMBL" id="MEU8132296.1"/>
    </source>
</evidence>
<evidence type="ECO:0000313" key="4">
    <source>
        <dbReference type="Proteomes" id="UP001551482"/>
    </source>
</evidence>
<dbReference type="InterPro" id="IPR036250">
    <property type="entry name" value="AcylCo_DH-like_C"/>
</dbReference>
<organism evidence="3 4">
    <name type="scientific">Streptodolium elevatio</name>
    <dbReference type="NCBI Taxonomy" id="3157996"/>
    <lineage>
        <taxon>Bacteria</taxon>
        <taxon>Bacillati</taxon>
        <taxon>Actinomycetota</taxon>
        <taxon>Actinomycetes</taxon>
        <taxon>Kitasatosporales</taxon>
        <taxon>Streptomycetaceae</taxon>
        <taxon>Streptodolium</taxon>
    </lineage>
</organism>
<keyword evidence="1" id="KW-0560">Oxidoreductase</keyword>